<feature type="repeat" description="WD" evidence="6">
    <location>
        <begin position="211"/>
        <end position="252"/>
    </location>
</feature>
<feature type="repeat" description="WD" evidence="6">
    <location>
        <begin position="323"/>
        <end position="347"/>
    </location>
</feature>
<dbReference type="InterPro" id="IPR019775">
    <property type="entry name" value="WD40_repeat_CS"/>
</dbReference>
<dbReference type="PANTHER" id="PTHR22852">
    <property type="entry name" value="LETHAL 2 DENTICLELESS PROTEIN RETINOIC ACID-REGULATED NUCLEAR MATRIX-ASSOCIATED PROTEIN"/>
    <property type="match status" value="1"/>
</dbReference>
<dbReference type="PANTHER" id="PTHR22852:SF0">
    <property type="entry name" value="DENTICLELESS PROTEIN HOMOLOG"/>
    <property type="match status" value="1"/>
</dbReference>
<evidence type="ECO:0000313" key="8">
    <source>
        <dbReference type="EMBL" id="KAG8584353.1"/>
    </source>
</evidence>
<dbReference type="SMART" id="SM00320">
    <property type="entry name" value="WD40"/>
    <property type="match status" value="6"/>
</dbReference>
<dbReference type="Pfam" id="PF00400">
    <property type="entry name" value="WD40"/>
    <property type="match status" value="5"/>
</dbReference>
<dbReference type="PROSITE" id="PS50294">
    <property type="entry name" value="WD_REPEATS_REGION"/>
    <property type="match status" value="2"/>
</dbReference>
<evidence type="ECO:0000256" key="4">
    <source>
        <dbReference type="ARBA" id="ARBA00022786"/>
    </source>
</evidence>
<comment type="caution">
    <text evidence="8">The sequence shown here is derived from an EMBL/GenBank/DDBJ whole genome shotgun (WGS) entry which is preliminary data.</text>
</comment>
<gene>
    <name evidence="8" type="ORF">GDO81_008789</name>
</gene>
<feature type="compositionally biased region" description="Polar residues" evidence="7">
    <location>
        <begin position="678"/>
        <end position="692"/>
    </location>
</feature>
<dbReference type="PROSITE" id="PS00678">
    <property type="entry name" value="WD_REPEATS_1"/>
    <property type="match status" value="1"/>
</dbReference>
<organism evidence="8 9">
    <name type="scientific">Engystomops pustulosus</name>
    <name type="common">Tungara frog</name>
    <name type="synonym">Physalaemus pustulosus</name>
    <dbReference type="NCBI Taxonomy" id="76066"/>
    <lineage>
        <taxon>Eukaryota</taxon>
        <taxon>Metazoa</taxon>
        <taxon>Chordata</taxon>
        <taxon>Craniata</taxon>
        <taxon>Vertebrata</taxon>
        <taxon>Euteleostomi</taxon>
        <taxon>Amphibia</taxon>
        <taxon>Batrachia</taxon>
        <taxon>Anura</taxon>
        <taxon>Neobatrachia</taxon>
        <taxon>Hyloidea</taxon>
        <taxon>Leptodactylidae</taxon>
        <taxon>Leiuperinae</taxon>
        <taxon>Engystomops</taxon>
    </lineage>
</organism>
<comment type="similarity">
    <text evidence="5">Belongs to the WD repeat cdt2 family.</text>
</comment>
<dbReference type="InterPro" id="IPR051865">
    <property type="entry name" value="WD-repeat_CDT2_adapter"/>
</dbReference>
<feature type="region of interest" description="Disordered" evidence="7">
    <location>
        <begin position="471"/>
        <end position="546"/>
    </location>
</feature>
<keyword evidence="9" id="KW-1185">Reference proteome</keyword>
<feature type="compositionally biased region" description="Low complexity" evidence="7">
    <location>
        <begin position="661"/>
        <end position="672"/>
    </location>
</feature>
<dbReference type="SUPFAM" id="SSF50978">
    <property type="entry name" value="WD40 repeat-like"/>
    <property type="match status" value="1"/>
</dbReference>
<dbReference type="GO" id="GO:0005634">
    <property type="term" value="C:nucleus"/>
    <property type="evidence" value="ECO:0007669"/>
    <property type="project" value="TreeGrafter"/>
</dbReference>
<keyword evidence="4" id="KW-0833">Ubl conjugation pathway</keyword>
<sequence>MSLFQRVVHRSLWSHNVSYGYPLQSLLPSFQCFREDEHTSYGEVGMPVPPFGCSFSSVPDMPHVLAVTNEEGIVRLYDTECPDMQRKIVKDWQAHTNAVFDLAWVPGEHKLVTASGDQTAKLFDVKAGELLGECKGHQCSLKSVTFSKYEKAVFCTGGRDGNIIVWDTRCNKKDGSYRHVNQITGAHNAADKQTPLKQKKRRPVAKGFAPSVDTQQSVTVVVFQDEHTVISAGAVDGVIKMWDLRKNYTAYRQDPIPARSLPYPGCSTRKLGYSSLILDSTGTSLFASCTDDNIYMFNIAGLKNDPVSMFSGHQNSTFYIKSSLSPDGQFLVSGSSDHSAYIWQVSNPYTPPLMLQGHSQEVTSVTWSPTDFTKIVTCSDDNTVRVWRLKRGGGKNVDEENMNRVGWTCPKKVELPCAAAVLRTPGKSPKVRCHQLMSSPTPAACAPSYTGDLPMSSSTPTSPFLAIAKLHTPKRQKNETSTTSPRQPSASKVTIKNWVTRTPRSLTLAPKTPSPRKAFTPIEQYPSTSDSRAPSTYEKRAKRRLETSNENTEHECFSSCNCVTELEPGVKKTKLELELCAMEKDDHTDTKCLNLADLSKDCAERPAATCSIDVPDCPLKSPSLVKSAPLDKENSTPEKNWFTVLASKKKSDKPSTHCKVTSSPSSSGSAKKTPAKNIANSPVSRSPGSTRKISMYFHKKSTE</sequence>
<evidence type="ECO:0000256" key="5">
    <source>
        <dbReference type="ARBA" id="ARBA00038344"/>
    </source>
</evidence>
<dbReference type="GO" id="GO:0030674">
    <property type="term" value="F:protein-macromolecule adaptor activity"/>
    <property type="evidence" value="ECO:0007669"/>
    <property type="project" value="TreeGrafter"/>
</dbReference>
<dbReference type="FunFam" id="2.130.10.10:FF:000447">
    <property type="entry name" value="Denticleless protein homolog B"/>
    <property type="match status" value="1"/>
</dbReference>
<evidence type="ECO:0000256" key="7">
    <source>
        <dbReference type="SAM" id="MobiDB-lite"/>
    </source>
</evidence>
<dbReference type="CDD" id="cd00200">
    <property type="entry name" value="WD40"/>
    <property type="match status" value="1"/>
</dbReference>
<evidence type="ECO:0008006" key="10">
    <source>
        <dbReference type="Google" id="ProtNLM"/>
    </source>
</evidence>
<dbReference type="AlphaFoldDB" id="A0AAV7CH24"/>
<evidence type="ECO:0000256" key="3">
    <source>
        <dbReference type="ARBA" id="ARBA00022737"/>
    </source>
</evidence>
<keyword evidence="2 6" id="KW-0853">WD repeat</keyword>
<feature type="compositionally biased region" description="Polar residues" evidence="7">
    <location>
        <begin position="479"/>
        <end position="505"/>
    </location>
</feature>
<feature type="repeat" description="WD" evidence="6">
    <location>
        <begin position="355"/>
        <end position="392"/>
    </location>
</feature>
<feature type="repeat" description="WD" evidence="6">
    <location>
        <begin position="134"/>
        <end position="169"/>
    </location>
</feature>
<comment type="pathway">
    <text evidence="1">Protein modification; protein ubiquitination.</text>
</comment>
<dbReference type="Proteomes" id="UP000824782">
    <property type="component" value="Unassembled WGS sequence"/>
</dbReference>
<protein>
    <recommendedName>
        <fullName evidence="10">Denticleless protein homolog</fullName>
    </recommendedName>
</protein>
<reference evidence="8" key="1">
    <citation type="thesis" date="2020" institute="ProQuest LLC" country="789 East Eisenhower Parkway, Ann Arbor, MI, USA">
        <title>Comparative Genomics and Chromosome Evolution.</title>
        <authorList>
            <person name="Mudd A.B."/>
        </authorList>
    </citation>
    <scope>NUCLEOTIDE SEQUENCE</scope>
    <source>
        <strain evidence="8">237g6f4</strain>
        <tissue evidence="8">Blood</tissue>
    </source>
</reference>
<accession>A0AAV7CH24</accession>
<feature type="region of interest" description="Disordered" evidence="7">
    <location>
        <begin position="648"/>
        <end position="703"/>
    </location>
</feature>
<dbReference type="InterPro" id="IPR015943">
    <property type="entry name" value="WD40/YVTN_repeat-like_dom_sf"/>
</dbReference>
<dbReference type="InterPro" id="IPR036322">
    <property type="entry name" value="WD40_repeat_dom_sf"/>
</dbReference>
<dbReference type="EMBL" id="WNYA01000003">
    <property type="protein sequence ID" value="KAG8584353.1"/>
    <property type="molecule type" value="Genomic_DNA"/>
</dbReference>
<name>A0AAV7CH24_ENGPU</name>
<evidence type="ECO:0000256" key="2">
    <source>
        <dbReference type="ARBA" id="ARBA00022574"/>
    </source>
</evidence>
<proteinExistence type="inferred from homology"/>
<keyword evidence="3" id="KW-0677">Repeat</keyword>
<evidence type="ECO:0000256" key="6">
    <source>
        <dbReference type="PROSITE-ProRule" id="PRU00221"/>
    </source>
</evidence>
<feature type="compositionally biased region" description="Polar residues" evidence="7">
    <location>
        <begin position="525"/>
        <end position="534"/>
    </location>
</feature>
<dbReference type="GO" id="GO:0007095">
    <property type="term" value="P:mitotic G2 DNA damage checkpoint signaling"/>
    <property type="evidence" value="ECO:0007669"/>
    <property type="project" value="TreeGrafter"/>
</dbReference>
<feature type="repeat" description="WD" evidence="6">
    <location>
        <begin position="92"/>
        <end position="133"/>
    </location>
</feature>
<dbReference type="GO" id="GO:0043161">
    <property type="term" value="P:proteasome-mediated ubiquitin-dependent protein catabolic process"/>
    <property type="evidence" value="ECO:0007669"/>
    <property type="project" value="TreeGrafter"/>
</dbReference>
<dbReference type="Gene3D" id="2.130.10.10">
    <property type="entry name" value="YVTN repeat-like/Quinoprotein amine dehydrogenase"/>
    <property type="match status" value="2"/>
</dbReference>
<evidence type="ECO:0000313" key="9">
    <source>
        <dbReference type="Proteomes" id="UP000824782"/>
    </source>
</evidence>
<dbReference type="PROSITE" id="PS50082">
    <property type="entry name" value="WD_REPEATS_2"/>
    <property type="match status" value="5"/>
</dbReference>
<dbReference type="InterPro" id="IPR001680">
    <property type="entry name" value="WD40_rpt"/>
</dbReference>
<evidence type="ECO:0000256" key="1">
    <source>
        <dbReference type="ARBA" id="ARBA00004906"/>
    </source>
</evidence>